<dbReference type="Pfam" id="PF08268">
    <property type="entry name" value="FBA_3"/>
    <property type="match status" value="1"/>
</dbReference>
<evidence type="ECO:0000313" key="3">
    <source>
        <dbReference type="EMBL" id="CAA7048447.1"/>
    </source>
</evidence>
<dbReference type="InterPro" id="IPR036047">
    <property type="entry name" value="F-box-like_dom_sf"/>
</dbReference>
<dbReference type="SUPFAM" id="SSF81383">
    <property type="entry name" value="F-box domain"/>
    <property type="match status" value="1"/>
</dbReference>
<dbReference type="NCBIfam" id="TIGR01640">
    <property type="entry name" value="F_box_assoc_1"/>
    <property type="match status" value="1"/>
</dbReference>
<accession>A0A6D2K962</accession>
<dbReference type="SMART" id="SM00256">
    <property type="entry name" value="FBOX"/>
    <property type="match status" value="1"/>
</dbReference>
<dbReference type="InterPro" id="IPR017451">
    <property type="entry name" value="F-box-assoc_interact_dom"/>
</dbReference>
<dbReference type="PANTHER" id="PTHR31111:SF119">
    <property type="entry name" value="F-BOX DOMAIN-CONTAINING PROTEIN"/>
    <property type="match status" value="1"/>
</dbReference>
<gene>
    <name evidence="3" type="ORF">MERR_LOCUS35682</name>
</gene>
<dbReference type="OrthoDB" id="1105044at2759"/>
<dbReference type="AlphaFoldDB" id="A0A6D2K962"/>
<evidence type="ECO:0000256" key="1">
    <source>
        <dbReference type="SAM" id="MobiDB-lite"/>
    </source>
</evidence>
<evidence type="ECO:0000259" key="2">
    <source>
        <dbReference type="SMART" id="SM00256"/>
    </source>
</evidence>
<feature type="region of interest" description="Disordered" evidence="1">
    <location>
        <begin position="93"/>
        <end position="112"/>
    </location>
</feature>
<feature type="region of interest" description="Disordered" evidence="1">
    <location>
        <begin position="1"/>
        <end position="27"/>
    </location>
</feature>
<proteinExistence type="predicted"/>
<keyword evidence="4" id="KW-1185">Reference proteome</keyword>
<name>A0A6D2K962_9BRAS</name>
<comment type="caution">
    <text evidence="3">The sequence shown here is derived from an EMBL/GenBank/DDBJ whole genome shotgun (WGS) entry which is preliminary data.</text>
</comment>
<protein>
    <recommendedName>
        <fullName evidence="2">F-box domain-containing protein</fullName>
    </recommendedName>
</protein>
<sequence>MEKQEEMMTRKIKRRRREREPSSLSQSTTYVPLHLIPEILAKLPAKSVLRFRCVSKLCSSITTDPDFIKSFEAHSSTRPRLLVCSKEGDKLSVSSLSQQNQNRNKSRSYSSSQPIESYHMTYPNNYPITIKTESVHGLICFYNLTTLVVWNPSMRKFLDLPMIGKESKDATVFLGYDPSKGIHKVVCMPWGRYSDECHVLTLGGSAQEPWRTVGINHSRHCPLTGETMLIFIDNASTVFYIIMPELVLMRL</sequence>
<reference evidence="3" key="1">
    <citation type="submission" date="2020-01" db="EMBL/GenBank/DDBJ databases">
        <authorList>
            <person name="Mishra B."/>
        </authorList>
    </citation>
    <scope>NUCLEOTIDE SEQUENCE [LARGE SCALE GENOMIC DNA]</scope>
</reference>
<dbReference type="Pfam" id="PF00646">
    <property type="entry name" value="F-box"/>
    <property type="match status" value="1"/>
</dbReference>
<dbReference type="Proteomes" id="UP000467841">
    <property type="component" value="Unassembled WGS sequence"/>
</dbReference>
<feature type="domain" description="F-box" evidence="2">
    <location>
        <begin position="31"/>
        <end position="71"/>
    </location>
</feature>
<dbReference type="InterPro" id="IPR013187">
    <property type="entry name" value="F-box-assoc_dom_typ3"/>
</dbReference>
<evidence type="ECO:0000313" key="4">
    <source>
        <dbReference type="Proteomes" id="UP000467841"/>
    </source>
</evidence>
<dbReference type="InterPro" id="IPR001810">
    <property type="entry name" value="F-box_dom"/>
</dbReference>
<dbReference type="PANTHER" id="PTHR31111">
    <property type="entry name" value="BNAA05G37150D PROTEIN-RELATED"/>
    <property type="match status" value="1"/>
</dbReference>
<organism evidence="3 4">
    <name type="scientific">Microthlaspi erraticum</name>
    <dbReference type="NCBI Taxonomy" id="1685480"/>
    <lineage>
        <taxon>Eukaryota</taxon>
        <taxon>Viridiplantae</taxon>
        <taxon>Streptophyta</taxon>
        <taxon>Embryophyta</taxon>
        <taxon>Tracheophyta</taxon>
        <taxon>Spermatophyta</taxon>
        <taxon>Magnoliopsida</taxon>
        <taxon>eudicotyledons</taxon>
        <taxon>Gunneridae</taxon>
        <taxon>Pentapetalae</taxon>
        <taxon>rosids</taxon>
        <taxon>malvids</taxon>
        <taxon>Brassicales</taxon>
        <taxon>Brassicaceae</taxon>
        <taxon>Coluteocarpeae</taxon>
        <taxon>Microthlaspi</taxon>
    </lineage>
</organism>
<dbReference type="EMBL" id="CACVBM020001385">
    <property type="protein sequence ID" value="CAA7048447.1"/>
    <property type="molecule type" value="Genomic_DNA"/>
</dbReference>